<evidence type="ECO:0000313" key="3">
    <source>
        <dbReference type="Proteomes" id="UP000001194"/>
    </source>
</evidence>
<proteinExistence type="predicted"/>
<dbReference type="EMBL" id="DS547094">
    <property type="protein sequence ID" value="EDR12133.1"/>
    <property type="molecule type" value="Genomic_DNA"/>
</dbReference>
<name>B0CZE1_LACBS</name>
<dbReference type="KEGG" id="lbc:LACBIDRAFT_311175"/>
<gene>
    <name evidence="2" type="ORF">LACBIDRAFT_311175</name>
</gene>
<accession>B0CZE1</accession>
<feature type="compositionally biased region" description="Basic and acidic residues" evidence="1">
    <location>
        <begin position="13"/>
        <end position="24"/>
    </location>
</feature>
<dbReference type="Proteomes" id="UP000001194">
    <property type="component" value="Unassembled WGS sequence"/>
</dbReference>
<dbReference type="InParanoid" id="B0CZE1"/>
<evidence type="ECO:0000256" key="1">
    <source>
        <dbReference type="SAM" id="MobiDB-lite"/>
    </source>
</evidence>
<keyword evidence="3" id="KW-1185">Reference proteome</keyword>
<dbReference type="GeneID" id="6072191"/>
<dbReference type="RefSeq" id="XP_001876397.1">
    <property type="nucleotide sequence ID" value="XM_001876362.1"/>
</dbReference>
<dbReference type="HOGENOM" id="CLU_2758196_0_0_1"/>
<feature type="region of interest" description="Disordered" evidence="1">
    <location>
        <begin position="1"/>
        <end position="26"/>
    </location>
</feature>
<organism evidence="3">
    <name type="scientific">Laccaria bicolor (strain S238N-H82 / ATCC MYA-4686)</name>
    <name type="common">Bicoloured deceiver</name>
    <name type="synonym">Laccaria laccata var. bicolor</name>
    <dbReference type="NCBI Taxonomy" id="486041"/>
    <lineage>
        <taxon>Eukaryota</taxon>
        <taxon>Fungi</taxon>
        <taxon>Dikarya</taxon>
        <taxon>Basidiomycota</taxon>
        <taxon>Agaricomycotina</taxon>
        <taxon>Agaricomycetes</taxon>
        <taxon>Agaricomycetidae</taxon>
        <taxon>Agaricales</taxon>
        <taxon>Agaricineae</taxon>
        <taxon>Hydnangiaceae</taxon>
        <taxon>Laccaria</taxon>
    </lineage>
</organism>
<evidence type="ECO:0000313" key="2">
    <source>
        <dbReference type="EMBL" id="EDR12133.1"/>
    </source>
</evidence>
<sequence>MGSMRKTALQPDGLRKHSEPEPKHGLVRFPQYQPRQRVQATVWARYYQASLCRVELYDGYEPPTPNCVLE</sequence>
<dbReference type="AlphaFoldDB" id="B0CZE1"/>
<protein>
    <submittedName>
        <fullName evidence="2">Predicted protein</fullName>
    </submittedName>
</protein>
<reference evidence="2 3" key="1">
    <citation type="journal article" date="2008" name="Nature">
        <title>The genome of Laccaria bicolor provides insights into mycorrhizal symbiosis.</title>
        <authorList>
            <person name="Martin F."/>
            <person name="Aerts A."/>
            <person name="Ahren D."/>
            <person name="Brun A."/>
            <person name="Danchin E.G.J."/>
            <person name="Duchaussoy F."/>
            <person name="Gibon J."/>
            <person name="Kohler A."/>
            <person name="Lindquist E."/>
            <person name="Pereda V."/>
            <person name="Salamov A."/>
            <person name="Shapiro H.J."/>
            <person name="Wuyts J."/>
            <person name="Blaudez D."/>
            <person name="Buee M."/>
            <person name="Brokstein P."/>
            <person name="Canbaeck B."/>
            <person name="Cohen D."/>
            <person name="Courty P.E."/>
            <person name="Coutinho P.M."/>
            <person name="Delaruelle C."/>
            <person name="Detter J.C."/>
            <person name="Deveau A."/>
            <person name="DiFazio S."/>
            <person name="Duplessis S."/>
            <person name="Fraissinet-Tachet L."/>
            <person name="Lucic E."/>
            <person name="Frey-Klett P."/>
            <person name="Fourrey C."/>
            <person name="Feussner I."/>
            <person name="Gay G."/>
            <person name="Grimwood J."/>
            <person name="Hoegger P.J."/>
            <person name="Jain P."/>
            <person name="Kilaru S."/>
            <person name="Labbe J."/>
            <person name="Lin Y.C."/>
            <person name="Legue V."/>
            <person name="Le Tacon F."/>
            <person name="Marmeisse R."/>
            <person name="Melayah D."/>
            <person name="Montanini B."/>
            <person name="Muratet M."/>
            <person name="Nehls U."/>
            <person name="Niculita-Hirzel H."/>
            <person name="Oudot-Le Secq M.P."/>
            <person name="Peter M."/>
            <person name="Quesneville H."/>
            <person name="Rajashekar B."/>
            <person name="Reich M."/>
            <person name="Rouhier N."/>
            <person name="Schmutz J."/>
            <person name="Yin T."/>
            <person name="Chalot M."/>
            <person name="Henrissat B."/>
            <person name="Kuees U."/>
            <person name="Lucas S."/>
            <person name="Van de Peer Y."/>
            <person name="Podila G.K."/>
            <person name="Polle A."/>
            <person name="Pukkila P.J."/>
            <person name="Richardson P.M."/>
            <person name="Rouze P."/>
            <person name="Sanders I.R."/>
            <person name="Stajich J.E."/>
            <person name="Tunlid A."/>
            <person name="Tuskan G."/>
            <person name="Grigoriev I.V."/>
        </authorList>
    </citation>
    <scope>NUCLEOTIDE SEQUENCE [LARGE SCALE GENOMIC DNA]</scope>
    <source>
        <strain evidence="3">S238N-H82 / ATCC MYA-4686</strain>
    </source>
</reference>